<evidence type="ECO:0008006" key="3">
    <source>
        <dbReference type="Google" id="ProtNLM"/>
    </source>
</evidence>
<name>A0ABS3YRL9_9BACT</name>
<protein>
    <recommendedName>
        <fullName evidence="3">DUF4139 domain-containing protein</fullName>
    </recommendedName>
</protein>
<gene>
    <name evidence="1" type="ORF">J7I42_09850</name>
</gene>
<reference evidence="1 2" key="1">
    <citation type="submission" date="2021-03" db="EMBL/GenBank/DDBJ databases">
        <title>Assistant Professor.</title>
        <authorList>
            <person name="Huq M.A."/>
        </authorList>
    </citation>
    <scope>NUCLEOTIDE SEQUENCE [LARGE SCALE GENOMIC DNA]</scope>
    <source>
        <strain evidence="1 2">MAH-29</strain>
    </source>
</reference>
<dbReference type="RefSeq" id="WP_209138604.1">
    <property type="nucleotide sequence ID" value="NZ_JAGHKO010000001.1"/>
</dbReference>
<organism evidence="1 2">
    <name type="scientific">Niastella soli</name>
    <dbReference type="NCBI Taxonomy" id="2821487"/>
    <lineage>
        <taxon>Bacteria</taxon>
        <taxon>Pseudomonadati</taxon>
        <taxon>Bacteroidota</taxon>
        <taxon>Chitinophagia</taxon>
        <taxon>Chitinophagales</taxon>
        <taxon>Chitinophagaceae</taxon>
        <taxon>Niastella</taxon>
    </lineage>
</organism>
<keyword evidence="2" id="KW-1185">Reference proteome</keyword>
<dbReference type="EMBL" id="JAGHKO010000001">
    <property type="protein sequence ID" value="MBO9200564.1"/>
    <property type="molecule type" value="Genomic_DNA"/>
</dbReference>
<evidence type="ECO:0000313" key="2">
    <source>
        <dbReference type="Proteomes" id="UP000677244"/>
    </source>
</evidence>
<proteinExistence type="predicted"/>
<dbReference type="Gene3D" id="2.60.40.2970">
    <property type="match status" value="1"/>
</dbReference>
<sequence length="133" mass="15810">MLEKVVDINLSVSIVGREIIARLIFSNNTDKRIFLDKLTICHHSNIEHNLFKVLDKQRKRVDYTGVMIKRDVTREDFVEVEAGGRIEEYIILDQVYKVNKGNKYTIQYYAYNPSYKEMSEFMRLESNTVEFNY</sequence>
<dbReference type="Proteomes" id="UP000677244">
    <property type="component" value="Unassembled WGS sequence"/>
</dbReference>
<comment type="caution">
    <text evidence="1">The sequence shown here is derived from an EMBL/GenBank/DDBJ whole genome shotgun (WGS) entry which is preliminary data.</text>
</comment>
<accession>A0ABS3YRL9</accession>
<evidence type="ECO:0000313" key="1">
    <source>
        <dbReference type="EMBL" id="MBO9200564.1"/>
    </source>
</evidence>